<evidence type="ECO:0000313" key="3">
    <source>
        <dbReference type="Proteomes" id="UP000239469"/>
    </source>
</evidence>
<comment type="caution">
    <text evidence="2">The sequence shown here is derived from an EMBL/GenBank/DDBJ whole genome shotgun (WGS) entry which is preliminary data.</text>
</comment>
<dbReference type="GO" id="GO:0003677">
    <property type="term" value="F:DNA binding"/>
    <property type="evidence" value="ECO:0007669"/>
    <property type="project" value="InterPro"/>
</dbReference>
<dbReference type="InterPro" id="IPR010982">
    <property type="entry name" value="Lambda_DNA-bd_dom_sf"/>
</dbReference>
<evidence type="ECO:0008006" key="4">
    <source>
        <dbReference type="Google" id="ProtNLM"/>
    </source>
</evidence>
<dbReference type="SUPFAM" id="SSF47413">
    <property type="entry name" value="lambda repressor-like DNA-binding domains"/>
    <property type="match status" value="1"/>
</dbReference>
<keyword evidence="1" id="KW-0812">Transmembrane</keyword>
<reference evidence="2 3" key="1">
    <citation type="submission" date="2017-01" db="EMBL/GenBank/DDBJ databases">
        <title>New insights into the genetic diversity of Chromobacterium isolated from tropical freshwater lake.</title>
        <authorList>
            <person name="Santos A.B."/>
            <person name="Nascimento A.M."/>
            <person name="Da Silva P.C."/>
        </authorList>
    </citation>
    <scope>NUCLEOTIDE SEQUENCE [LARGE SCALE GENOMIC DNA]</scope>
    <source>
        <strain evidence="2 3">56AF</strain>
    </source>
</reference>
<accession>A0A2S9X5U0</accession>
<evidence type="ECO:0000256" key="1">
    <source>
        <dbReference type="SAM" id="Phobius"/>
    </source>
</evidence>
<evidence type="ECO:0000313" key="2">
    <source>
        <dbReference type="EMBL" id="PRP71047.1"/>
    </source>
</evidence>
<sequence length="143" mass="15947">MKKSVEYLREAKEALGCESDYQLAKALKTSTVNISNYMNGISKMDDYHCIKVAQVLGIDPMEIIAAAQEEREKSEEKKEFWRDFRKARGNILGAAIALALGLTTALSPSHTEAKSIGPLYYVKYAMSNQTQTAMILTCPIKSY</sequence>
<name>A0A2S9X5U0_9NEIS</name>
<dbReference type="Gene3D" id="1.10.260.40">
    <property type="entry name" value="lambda repressor-like DNA-binding domains"/>
    <property type="match status" value="1"/>
</dbReference>
<dbReference type="Proteomes" id="UP000239469">
    <property type="component" value="Unassembled WGS sequence"/>
</dbReference>
<feature type="transmembrane region" description="Helical" evidence="1">
    <location>
        <begin position="87"/>
        <end position="106"/>
    </location>
</feature>
<proteinExistence type="predicted"/>
<keyword evidence="1" id="KW-1133">Transmembrane helix</keyword>
<dbReference type="AlphaFoldDB" id="A0A2S9X5U0"/>
<keyword evidence="1" id="KW-0472">Membrane</keyword>
<dbReference type="InterPro" id="IPR001387">
    <property type="entry name" value="Cro/C1-type_HTH"/>
</dbReference>
<organism evidence="2 3">
    <name type="scientific">Chromobacterium amazonense</name>
    <dbReference type="NCBI Taxonomy" id="1382803"/>
    <lineage>
        <taxon>Bacteria</taxon>
        <taxon>Pseudomonadati</taxon>
        <taxon>Pseudomonadota</taxon>
        <taxon>Betaproteobacteria</taxon>
        <taxon>Neisseriales</taxon>
        <taxon>Chromobacteriaceae</taxon>
        <taxon>Chromobacterium</taxon>
    </lineage>
</organism>
<dbReference type="EMBL" id="MTBD01000020">
    <property type="protein sequence ID" value="PRP71047.1"/>
    <property type="molecule type" value="Genomic_DNA"/>
</dbReference>
<dbReference type="OrthoDB" id="8777496at2"/>
<protein>
    <recommendedName>
        <fullName evidence="4">HTH cro/C1-type domain-containing protein</fullName>
    </recommendedName>
</protein>
<dbReference type="CDD" id="cd00093">
    <property type="entry name" value="HTH_XRE"/>
    <property type="match status" value="1"/>
</dbReference>
<gene>
    <name evidence="2" type="ORF">BUE93_08825</name>
</gene>
<dbReference type="RefSeq" id="WP_106076537.1">
    <property type="nucleotide sequence ID" value="NZ_MTBD01000020.1"/>
</dbReference>